<dbReference type="SMART" id="SM00945">
    <property type="entry name" value="ProQ"/>
    <property type="match status" value="1"/>
</dbReference>
<dbReference type="GO" id="GO:0034057">
    <property type="term" value="F:RNA strand-exchange activity"/>
    <property type="evidence" value="ECO:0007669"/>
    <property type="project" value="InterPro"/>
</dbReference>
<sequence length="150" mass="17209">MDFLISMDKPAPSHFQVARALLKELQEKYPVLRDAQPLAIGIDKQLIALQPEINRKALRIALGIHTNSLRYLKAMKKAENRFDLEGNPAGEITDEQRAHAATVLEERLKKDAELRKAQRQAELEKKKAEEAEQRRTEKLNQLAAKFSRTR</sequence>
<feature type="compositionally biased region" description="Basic and acidic residues" evidence="4">
    <location>
        <begin position="117"/>
        <end position="138"/>
    </location>
</feature>
<keyword evidence="7" id="KW-1185">Reference proteome</keyword>
<dbReference type="SUPFAM" id="SSF48657">
    <property type="entry name" value="FinO-like"/>
    <property type="match status" value="1"/>
</dbReference>
<keyword evidence="1" id="KW-0963">Cytoplasm</keyword>
<dbReference type="OrthoDB" id="9180746at2"/>
<dbReference type="PANTHER" id="PTHR38106">
    <property type="entry name" value="RNA CHAPERONE PROQ"/>
    <property type="match status" value="1"/>
</dbReference>
<evidence type="ECO:0000256" key="2">
    <source>
        <dbReference type="ARBA" id="ARBA00022884"/>
    </source>
</evidence>
<dbReference type="InterPro" id="IPR036442">
    <property type="entry name" value="ProQ/FinO_sf"/>
</dbReference>
<reference evidence="6 7" key="1">
    <citation type="submission" date="2019-03" db="EMBL/GenBank/DDBJ databases">
        <title>Genomic Encyclopedia of Type Strains, Phase IV (KMG-IV): sequencing the most valuable type-strain genomes for metagenomic binning, comparative biology and taxonomic classification.</title>
        <authorList>
            <person name="Goeker M."/>
        </authorList>
    </citation>
    <scope>NUCLEOTIDE SEQUENCE [LARGE SCALE GENOMIC DNA]</scope>
    <source>
        <strain evidence="6 7">DSM 7445</strain>
    </source>
</reference>
<evidence type="ECO:0000256" key="1">
    <source>
        <dbReference type="ARBA" id="ARBA00022490"/>
    </source>
</evidence>
<evidence type="ECO:0000313" key="7">
    <source>
        <dbReference type="Proteomes" id="UP000295382"/>
    </source>
</evidence>
<dbReference type="InterPro" id="IPR023529">
    <property type="entry name" value="ProQ"/>
</dbReference>
<evidence type="ECO:0000259" key="5">
    <source>
        <dbReference type="SMART" id="SM00945"/>
    </source>
</evidence>
<evidence type="ECO:0000256" key="4">
    <source>
        <dbReference type="SAM" id="MobiDB-lite"/>
    </source>
</evidence>
<evidence type="ECO:0000256" key="3">
    <source>
        <dbReference type="ARBA" id="ARBA00023186"/>
    </source>
</evidence>
<name>A0A4V2UJ30_PAULE</name>
<dbReference type="GO" id="GO:0010608">
    <property type="term" value="P:post-transcriptional regulation of gene expression"/>
    <property type="evidence" value="ECO:0007669"/>
    <property type="project" value="InterPro"/>
</dbReference>
<dbReference type="EMBL" id="SLZQ01000002">
    <property type="protein sequence ID" value="TCS38420.1"/>
    <property type="molecule type" value="Genomic_DNA"/>
</dbReference>
<proteinExistence type="predicted"/>
<keyword evidence="3" id="KW-0143">Chaperone</keyword>
<dbReference type="Proteomes" id="UP000295382">
    <property type="component" value="Unassembled WGS sequence"/>
</dbReference>
<dbReference type="Pfam" id="PF04352">
    <property type="entry name" value="ProQ"/>
    <property type="match status" value="1"/>
</dbReference>
<keyword evidence="2" id="KW-0694">RNA-binding</keyword>
<feature type="domain" description="ProQ/FinO" evidence="5">
    <location>
        <begin position="13"/>
        <end position="120"/>
    </location>
</feature>
<dbReference type="GO" id="GO:0005829">
    <property type="term" value="C:cytosol"/>
    <property type="evidence" value="ECO:0007669"/>
    <property type="project" value="TreeGrafter"/>
</dbReference>
<organism evidence="6 7">
    <name type="scientific">Paucimonas lemoignei</name>
    <name type="common">Pseudomonas lemoignei</name>
    <dbReference type="NCBI Taxonomy" id="29443"/>
    <lineage>
        <taxon>Bacteria</taxon>
        <taxon>Pseudomonadati</taxon>
        <taxon>Pseudomonadota</taxon>
        <taxon>Betaproteobacteria</taxon>
        <taxon>Burkholderiales</taxon>
        <taxon>Burkholderiaceae</taxon>
        <taxon>Paucimonas</taxon>
    </lineage>
</organism>
<dbReference type="PANTHER" id="PTHR38106:SF1">
    <property type="entry name" value="RNA CHAPERONE PROQ"/>
    <property type="match status" value="1"/>
</dbReference>
<feature type="region of interest" description="Disordered" evidence="4">
    <location>
        <begin position="117"/>
        <end position="150"/>
    </location>
</feature>
<evidence type="ECO:0000313" key="6">
    <source>
        <dbReference type="EMBL" id="TCS38420.1"/>
    </source>
</evidence>
<protein>
    <submittedName>
        <fullName evidence="6">ProP effector</fullName>
    </submittedName>
</protein>
<gene>
    <name evidence="6" type="ORF">EDC30_102159</name>
</gene>
<accession>A0A4V2UJ30</accession>
<dbReference type="AlphaFoldDB" id="A0A4V2UJ30"/>
<comment type="caution">
    <text evidence="6">The sequence shown here is derived from an EMBL/GenBank/DDBJ whole genome shotgun (WGS) entry which is preliminary data.</text>
</comment>
<dbReference type="Gene3D" id="1.10.1710.10">
    <property type="entry name" value="ProQ/FinO domain"/>
    <property type="match status" value="1"/>
</dbReference>
<dbReference type="GO" id="GO:0033592">
    <property type="term" value="F:RNA strand annealing activity"/>
    <property type="evidence" value="ECO:0007669"/>
    <property type="project" value="InterPro"/>
</dbReference>
<dbReference type="InterPro" id="IPR016103">
    <property type="entry name" value="ProQ/FinO"/>
</dbReference>